<dbReference type="InterPro" id="IPR050639">
    <property type="entry name" value="SSR_resolvase"/>
</dbReference>
<dbReference type="SMART" id="SM00857">
    <property type="entry name" value="Resolvase"/>
    <property type="match status" value="1"/>
</dbReference>
<dbReference type="Gene3D" id="3.40.50.1390">
    <property type="entry name" value="Resolvase, N-terminal catalytic domain"/>
    <property type="match status" value="1"/>
</dbReference>
<name>A0ABP5AXC9_9ACTN</name>
<proteinExistence type="predicted"/>
<dbReference type="PANTHER" id="PTHR30461:SF2">
    <property type="entry name" value="SERINE RECOMBINASE PINE-RELATED"/>
    <property type="match status" value="1"/>
</dbReference>
<dbReference type="Gene3D" id="3.90.1750.20">
    <property type="entry name" value="Putative Large Serine Recombinase, Chain B, Domain 2"/>
    <property type="match status" value="1"/>
</dbReference>
<dbReference type="Pfam" id="PF00239">
    <property type="entry name" value="Resolvase"/>
    <property type="match status" value="1"/>
</dbReference>
<keyword evidence="1" id="KW-0238">DNA-binding</keyword>
<sequence>MSGAGMPGALTFSIRPSRYPWSLVLPTASILIRLSKQAGESNLSLAGMEADCRALADRHGYTVAAVRVDDGLSGAIRNRPGFLQWLDDGRAGRVDCLISWSGDRLSREGVNAAALVLDVVEGKDAGSGAVTARPVRFITADDGLDSSGDPTGFRFNFVIKAEVARAERERIVARNATAQRRLRREVGRYRGGERPYGYAVATRREGGKTLIVDPAEAAIVREVAGRVLAGTSLYAISLDLTARNVPTRRGGPWRIPTLQNLLTAPYTAGYALHRGQPIRGEDGNPIRWYEPVLEEETLAQLRRIVRAPARGRGSHALPGTAGRVAKATRLLSGAVTAACCGGRLYGVRASPSKPTALYRQPADQVGACRTQVSIRAEALEEFVTAEFLARFGHFSEVRPITTGDARADLAAVEREIHEAARAMTEPEADLGALSAHLVALHARREEVAARPDVDEVKLLPTGRSIAEAWTASEDLHARRALILDALDGPIVITPVGRARRVRGLDTERVTLLWRGETAPDYLAGQA</sequence>
<dbReference type="PROSITE" id="PS51736">
    <property type="entry name" value="RECOMBINASES_3"/>
    <property type="match status" value="1"/>
</dbReference>
<dbReference type="PANTHER" id="PTHR30461">
    <property type="entry name" value="DNA-INVERTASE FROM LAMBDOID PROPHAGE"/>
    <property type="match status" value="1"/>
</dbReference>
<evidence type="ECO:0000313" key="6">
    <source>
        <dbReference type="Proteomes" id="UP001501612"/>
    </source>
</evidence>
<organism evidence="5 6">
    <name type="scientific">Nocardioides lentus</name>
    <dbReference type="NCBI Taxonomy" id="338077"/>
    <lineage>
        <taxon>Bacteria</taxon>
        <taxon>Bacillati</taxon>
        <taxon>Actinomycetota</taxon>
        <taxon>Actinomycetes</taxon>
        <taxon>Propionibacteriales</taxon>
        <taxon>Nocardioidaceae</taxon>
        <taxon>Nocardioides</taxon>
    </lineage>
</organism>
<dbReference type="InterPro" id="IPR038109">
    <property type="entry name" value="DNA_bind_recomb_sf"/>
</dbReference>
<keyword evidence="6" id="KW-1185">Reference proteome</keyword>
<evidence type="ECO:0000259" key="4">
    <source>
        <dbReference type="PROSITE" id="PS51737"/>
    </source>
</evidence>
<evidence type="ECO:0000256" key="1">
    <source>
        <dbReference type="ARBA" id="ARBA00023125"/>
    </source>
</evidence>
<dbReference type="EMBL" id="BAAAMY010000006">
    <property type="protein sequence ID" value="GAA1924922.1"/>
    <property type="molecule type" value="Genomic_DNA"/>
</dbReference>
<dbReference type="PROSITE" id="PS51737">
    <property type="entry name" value="RECOMBINASE_DNA_BIND"/>
    <property type="match status" value="1"/>
</dbReference>
<evidence type="ECO:0000259" key="3">
    <source>
        <dbReference type="PROSITE" id="PS51736"/>
    </source>
</evidence>
<dbReference type="Proteomes" id="UP001501612">
    <property type="component" value="Unassembled WGS sequence"/>
</dbReference>
<dbReference type="InterPro" id="IPR036162">
    <property type="entry name" value="Resolvase-like_N_sf"/>
</dbReference>
<evidence type="ECO:0000313" key="5">
    <source>
        <dbReference type="EMBL" id="GAA1924922.1"/>
    </source>
</evidence>
<keyword evidence="2" id="KW-0233">DNA recombination</keyword>
<evidence type="ECO:0000256" key="2">
    <source>
        <dbReference type="ARBA" id="ARBA00023172"/>
    </source>
</evidence>
<dbReference type="CDD" id="cd00338">
    <property type="entry name" value="Ser_Recombinase"/>
    <property type="match status" value="1"/>
</dbReference>
<dbReference type="Pfam" id="PF07508">
    <property type="entry name" value="Recombinase"/>
    <property type="match status" value="1"/>
</dbReference>
<feature type="domain" description="Recombinase" evidence="4">
    <location>
        <begin position="195"/>
        <end position="311"/>
    </location>
</feature>
<dbReference type="InterPro" id="IPR006119">
    <property type="entry name" value="Resolv_N"/>
</dbReference>
<gene>
    <name evidence="5" type="ORF">GCM10009737_28290</name>
</gene>
<dbReference type="InterPro" id="IPR011109">
    <property type="entry name" value="DNA_bind_recombinase_dom"/>
</dbReference>
<protein>
    <submittedName>
        <fullName evidence="5">Recombinase family protein</fullName>
    </submittedName>
</protein>
<feature type="domain" description="Resolvase/invertase-type recombinase catalytic" evidence="3">
    <location>
        <begin position="27"/>
        <end position="187"/>
    </location>
</feature>
<reference evidence="6" key="1">
    <citation type="journal article" date="2019" name="Int. J. Syst. Evol. Microbiol.">
        <title>The Global Catalogue of Microorganisms (GCM) 10K type strain sequencing project: providing services to taxonomists for standard genome sequencing and annotation.</title>
        <authorList>
            <consortium name="The Broad Institute Genomics Platform"/>
            <consortium name="The Broad Institute Genome Sequencing Center for Infectious Disease"/>
            <person name="Wu L."/>
            <person name="Ma J."/>
        </authorList>
    </citation>
    <scope>NUCLEOTIDE SEQUENCE [LARGE SCALE GENOMIC DNA]</scope>
    <source>
        <strain evidence="6">JCM 14046</strain>
    </source>
</reference>
<accession>A0ABP5AXC9</accession>
<dbReference type="RefSeq" id="WP_344008201.1">
    <property type="nucleotide sequence ID" value="NZ_BAAAMY010000006.1"/>
</dbReference>
<dbReference type="SUPFAM" id="SSF53041">
    <property type="entry name" value="Resolvase-like"/>
    <property type="match status" value="1"/>
</dbReference>
<comment type="caution">
    <text evidence="5">The sequence shown here is derived from an EMBL/GenBank/DDBJ whole genome shotgun (WGS) entry which is preliminary data.</text>
</comment>